<comment type="caution">
    <text evidence="3">The sequence shown here is derived from an EMBL/GenBank/DDBJ whole genome shotgun (WGS) entry which is preliminary data.</text>
</comment>
<evidence type="ECO:0000313" key="6">
    <source>
        <dbReference type="EMBL" id="ONH70602.1"/>
    </source>
</evidence>
<feature type="non-terminal residue" evidence="3">
    <location>
        <position position="1"/>
    </location>
</feature>
<evidence type="ECO:0000313" key="3">
    <source>
        <dbReference type="EMBL" id="ONH70350.1"/>
    </source>
</evidence>
<organism evidence="3 9">
    <name type="scientific">Pichia kudriavzevii</name>
    <name type="common">Yeast</name>
    <name type="synonym">Issatchenkia orientalis</name>
    <dbReference type="NCBI Taxonomy" id="4909"/>
    <lineage>
        <taxon>Eukaryota</taxon>
        <taxon>Fungi</taxon>
        <taxon>Dikarya</taxon>
        <taxon>Ascomycota</taxon>
        <taxon>Saccharomycotina</taxon>
        <taxon>Pichiomycetes</taxon>
        <taxon>Pichiales</taxon>
        <taxon>Pichiaceae</taxon>
        <taxon>Pichia</taxon>
    </lineage>
</organism>
<dbReference type="EMBL" id="MQVM01000058">
    <property type="protein sequence ID" value="ONH70744.1"/>
    <property type="molecule type" value="Genomic_DNA"/>
</dbReference>
<evidence type="ECO:0000313" key="2">
    <source>
        <dbReference type="EMBL" id="ONH70331.1"/>
    </source>
</evidence>
<accession>A0A1V2LET2</accession>
<evidence type="ECO:0000313" key="9">
    <source>
        <dbReference type="Proteomes" id="UP000189274"/>
    </source>
</evidence>
<dbReference type="EMBL" id="MQVM01000140">
    <property type="protein sequence ID" value="ONH70350.1"/>
    <property type="molecule type" value="Genomic_DNA"/>
</dbReference>
<name>A0A1V2LET2_PICKU</name>
<dbReference type="EMBL" id="MQVM01000071">
    <property type="protein sequence ID" value="ONH70653.1"/>
    <property type="molecule type" value="Genomic_DNA"/>
</dbReference>
<evidence type="ECO:0000313" key="8">
    <source>
        <dbReference type="EMBL" id="ONH70744.1"/>
    </source>
</evidence>
<dbReference type="AlphaFoldDB" id="A0A1V2LET2"/>
<dbReference type="EMBL" id="MQVM01000178">
    <property type="protein sequence ID" value="ONH70270.1"/>
    <property type="molecule type" value="Genomic_DNA"/>
</dbReference>
<evidence type="ECO:0000313" key="4">
    <source>
        <dbReference type="EMBL" id="ONH70395.1"/>
    </source>
</evidence>
<reference evidence="3" key="2">
    <citation type="submission" date="2017-01" db="EMBL/GenBank/DDBJ databases">
        <authorList>
            <person name="Mah S.A."/>
            <person name="Swanson W.J."/>
            <person name="Moy G.W."/>
            <person name="Vacquier V.D."/>
        </authorList>
    </citation>
    <scope>NUCLEOTIDE SEQUENCE [LARGE SCALE GENOMIC DNA]</scope>
    <source>
        <strain evidence="3">129</strain>
    </source>
</reference>
<dbReference type="Proteomes" id="UP000189274">
    <property type="component" value="Unassembled WGS sequence"/>
</dbReference>
<dbReference type="EMBL" id="MQVM01000129">
    <property type="protein sequence ID" value="ONH70395.1"/>
    <property type="molecule type" value="Genomic_DNA"/>
</dbReference>
<dbReference type="EMBL" id="MQVM01000147">
    <property type="protein sequence ID" value="ONH70331.1"/>
    <property type="molecule type" value="Genomic_DNA"/>
</dbReference>
<sequence length="38" mass="4149">IGLNIAVKQSEINTDPEIGLLLTIYSVESDNETMPDQS</sequence>
<dbReference type="EMBL" id="MQVM01000097">
    <property type="protein sequence ID" value="ONH70509.1"/>
    <property type="molecule type" value="Genomic_DNA"/>
</dbReference>
<reference evidence="9" key="1">
    <citation type="journal article" date="2017" name="Genome Announc.">
        <title>Genome sequences of Cyberlindnera fabianii 65, Pichia kudriavzevii 129, and Saccharomyces cerevisiae 131 isolated from fermented masau fruits in Zimbabwe.</title>
        <authorList>
            <person name="van Rijswijck I.M.H."/>
            <person name="Derks M.F.L."/>
            <person name="Abee T."/>
            <person name="de Ridder D."/>
            <person name="Smid E.J."/>
        </authorList>
    </citation>
    <scope>NUCLEOTIDE SEQUENCE [LARGE SCALE GENOMIC DNA]</scope>
    <source>
        <strain evidence="9">129</strain>
    </source>
</reference>
<proteinExistence type="predicted"/>
<protein>
    <submittedName>
        <fullName evidence="3">Uncharacterized protein</fullName>
    </submittedName>
</protein>
<evidence type="ECO:0000313" key="7">
    <source>
        <dbReference type="EMBL" id="ONH70653.1"/>
    </source>
</evidence>
<gene>
    <name evidence="8" type="ORF">BOH78_5005</name>
    <name evidence="7" type="ORF">BOH78_5077</name>
    <name evidence="6" type="ORF">BOH78_5111</name>
    <name evidence="5" type="ORF">BOH78_5171</name>
    <name evidence="4" type="ORF">BOH78_5250</name>
    <name evidence="3" type="ORF">BOH78_5276</name>
    <name evidence="2" type="ORF">BOH78_5303</name>
    <name evidence="1" type="ORF">BOH78_5362</name>
</gene>
<evidence type="ECO:0000313" key="1">
    <source>
        <dbReference type="EMBL" id="ONH70270.1"/>
    </source>
</evidence>
<evidence type="ECO:0000313" key="5">
    <source>
        <dbReference type="EMBL" id="ONH70509.1"/>
    </source>
</evidence>
<dbReference type="EMBL" id="MQVM01000079">
    <property type="protein sequence ID" value="ONH70602.1"/>
    <property type="molecule type" value="Genomic_DNA"/>
</dbReference>